<dbReference type="InterPro" id="IPR041662">
    <property type="entry name" value="SusD-like_2"/>
</dbReference>
<sequence length="519" mass="57651">MKAINKFIFTASLAGVLMVAGCTKDFESLNTDRNAVTSEVYIPVYNLTRAQLEYTGNSDFSYETWRVNIIYCGMMMQQLANTSWYAGDKYLQNDGWASSYFDVAYRDQVKYVSDLIEITKDNPLYANLHQIGRIIRVMIMHRITDLYGDVPYSQAGRGYYDRVFTPLYDTQEAIYDDMLKELESAAAALDPAGDQPGPGDLIYKGHEQTIEKYKKLAYSLMLRLGMRLTRAKPDAARAWVEKAAAGGVILSNTDNAFILHDESGGRSTVNRNSNILAGEWSATTNGEVFISQTFVDFMKDNNDPRLQWIGKVKSTGSSALADQIGMPNGYDQNGTATDIKNAPDFPDDINNYTTIRADILLSLSGPTFLVTAAQSNLLLAEAAQLGWSVGGDAATYYRNGVKASMQQLVQYNTSAVITDAQADAYLTAHPYDGANGVEQISTQYWAANFLDWYETFANWRRTGYPELVPVNYIGNATGGQIPRRMVYPSAEASANGQNLQEAISRQGANTMTTKVWWDK</sequence>
<dbReference type="Proteomes" id="UP000033121">
    <property type="component" value="Unassembled WGS sequence"/>
</dbReference>
<dbReference type="OrthoDB" id="9766256at2"/>
<evidence type="ECO:0000313" key="2">
    <source>
        <dbReference type="Proteomes" id="UP000033121"/>
    </source>
</evidence>
<evidence type="ECO:0008006" key="3">
    <source>
        <dbReference type="Google" id="ProtNLM"/>
    </source>
</evidence>
<reference evidence="1 2" key="1">
    <citation type="submission" date="2015-04" db="EMBL/GenBank/DDBJ databases">
        <title>Whole genome shotgun sequence of Flavihumibacter petaseus NBRC 106054.</title>
        <authorList>
            <person name="Miyazawa S."/>
            <person name="Hosoyama A."/>
            <person name="Hashimoto M."/>
            <person name="Noguchi M."/>
            <person name="Tsuchikane K."/>
            <person name="Ohji S."/>
            <person name="Yamazoe A."/>
            <person name="Ichikawa N."/>
            <person name="Kimura A."/>
            <person name="Fujita N."/>
        </authorList>
    </citation>
    <scope>NUCLEOTIDE SEQUENCE [LARGE SCALE GENOMIC DNA]</scope>
    <source>
        <strain evidence="1 2">NBRC 106054</strain>
    </source>
</reference>
<dbReference type="RefSeq" id="WP_046369530.1">
    <property type="nucleotide sequence ID" value="NZ_BBWV01000002.1"/>
</dbReference>
<evidence type="ECO:0000313" key="1">
    <source>
        <dbReference type="EMBL" id="GAO43692.1"/>
    </source>
</evidence>
<dbReference type="Gene3D" id="1.25.40.390">
    <property type="match status" value="1"/>
</dbReference>
<organism evidence="1 2">
    <name type="scientific">Flavihumibacter petaseus NBRC 106054</name>
    <dbReference type="NCBI Taxonomy" id="1220578"/>
    <lineage>
        <taxon>Bacteria</taxon>
        <taxon>Pseudomonadati</taxon>
        <taxon>Bacteroidota</taxon>
        <taxon>Chitinophagia</taxon>
        <taxon>Chitinophagales</taxon>
        <taxon>Chitinophagaceae</taxon>
        <taxon>Flavihumibacter</taxon>
    </lineage>
</organism>
<keyword evidence="2" id="KW-1185">Reference proteome</keyword>
<dbReference type="PROSITE" id="PS51257">
    <property type="entry name" value="PROKAR_LIPOPROTEIN"/>
    <property type="match status" value="1"/>
</dbReference>
<dbReference type="AlphaFoldDB" id="A0A0E9N101"/>
<dbReference type="STRING" id="1220578.FPE01S_02_07980"/>
<dbReference type="SUPFAM" id="SSF48452">
    <property type="entry name" value="TPR-like"/>
    <property type="match status" value="1"/>
</dbReference>
<protein>
    <recommendedName>
        <fullName evidence="3">SusD/RagB family protein</fullName>
    </recommendedName>
</protein>
<accession>A0A0E9N101</accession>
<name>A0A0E9N101_9BACT</name>
<dbReference type="EMBL" id="BBWV01000002">
    <property type="protein sequence ID" value="GAO43692.1"/>
    <property type="molecule type" value="Genomic_DNA"/>
</dbReference>
<gene>
    <name evidence="1" type="ORF">FPE01S_02_07980</name>
</gene>
<dbReference type="InterPro" id="IPR011990">
    <property type="entry name" value="TPR-like_helical_dom_sf"/>
</dbReference>
<dbReference type="Pfam" id="PF12771">
    <property type="entry name" value="SusD-like_2"/>
    <property type="match status" value="1"/>
</dbReference>
<proteinExistence type="predicted"/>
<comment type="caution">
    <text evidence="1">The sequence shown here is derived from an EMBL/GenBank/DDBJ whole genome shotgun (WGS) entry which is preliminary data.</text>
</comment>